<accession>A0A6A5SPX2</accession>
<evidence type="ECO:0000313" key="2">
    <source>
        <dbReference type="Proteomes" id="UP000800038"/>
    </source>
</evidence>
<gene>
    <name evidence="1" type="ORF">EJ02DRAFT_434478</name>
</gene>
<evidence type="ECO:0000313" key="1">
    <source>
        <dbReference type="EMBL" id="KAF1941810.1"/>
    </source>
</evidence>
<dbReference type="Proteomes" id="UP000800038">
    <property type="component" value="Unassembled WGS sequence"/>
</dbReference>
<organism evidence="1 2">
    <name type="scientific">Clathrospora elynae</name>
    <dbReference type="NCBI Taxonomy" id="706981"/>
    <lineage>
        <taxon>Eukaryota</taxon>
        <taxon>Fungi</taxon>
        <taxon>Dikarya</taxon>
        <taxon>Ascomycota</taxon>
        <taxon>Pezizomycotina</taxon>
        <taxon>Dothideomycetes</taxon>
        <taxon>Pleosporomycetidae</taxon>
        <taxon>Pleosporales</taxon>
        <taxon>Diademaceae</taxon>
        <taxon>Clathrospora</taxon>
    </lineage>
</organism>
<dbReference type="EMBL" id="ML976042">
    <property type="protein sequence ID" value="KAF1941810.1"/>
    <property type="molecule type" value="Genomic_DNA"/>
</dbReference>
<dbReference type="AlphaFoldDB" id="A0A6A5SPX2"/>
<reference evidence="1" key="1">
    <citation type="journal article" date="2020" name="Stud. Mycol.">
        <title>101 Dothideomycetes genomes: a test case for predicting lifestyles and emergence of pathogens.</title>
        <authorList>
            <person name="Haridas S."/>
            <person name="Albert R."/>
            <person name="Binder M."/>
            <person name="Bloem J."/>
            <person name="Labutti K."/>
            <person name="Salamov A."/>
            <person name="Andreopoulos B."/>
            <person name="Baker S."/>
            <person name="Barry K."/>
            <person name="Bills G."/>
            <person name="Bluhm B."/>
            <person name="Cannon C."/>
            <person name="Castanera R."/>
            <person name="Culley D."/>
            <person name="Daum C."/>
            <person name="Ezra D."/>
            <person name="Gonzalez J."/>
            <person name="Henrissat B."/>
            <person name="Kuo A."/>
            <person name="Liang C."/>
            <person name="Lipzen A."/>
            <person name="Lutzoni F."/>
            <person name="Magnuson J."/>
            <person name="Mondo S."/>
            <person name="Nolan M."/>
            <person name="Ohm R."/>
            <person name="Pangilinan J."/>
            <person name="Park H.-J."/>
            <person name="Ramirez L."/>
            <person name="Alfaro M."/>
            <person name="Sun H."/>
            <person name="Tritt A."/>
            <person name="Yoshinaga Y."/>
            <person name="Zwiers L.-H."/>
            <person name="Turgeon B."/>
            <person name="Goodwin S."/>
            <person name="Spatafora J."/>
            <person name="Crous P."/>
            <person name="Grigoriev I."/>
        </authorList>
    </citation>
    <scope>NUCLEOTIDE SEQUENCE</scope>
    <source>
        <strain evidence="1">CBS 161.51</strain>
    </source>
</reference>
<proteinExistence type="predicted"/>
<sequence>MSLIVSDAARLKLEIRLAQEVSQFEDILSNEQKTKFQNLTALYPQYASNGFLVTTCLAPEGGGSTNELVVARAIAYIEESSYTLKLAMRGRPQATLLEAMENLYRRSQQDTWALTGPVPEGMIWDGTNW</sequence>
<name>A0A6A5SPX2_9PLEO</name>
<keyword evidence="2" id="KW-1185">Reference proteome</keyword>
<protein>
    <submittedName>
        <fullName evidence="1">Uncharacterized protein</fullName>
    </submittedName>
</protein>